<evidence type="ECO:0000256" key="4">
    <source>
        <dbReference type="ARBA" id="ARBA00023163"/>
    </source>
</evidence>
<reference evidence="6" key="1">
    <citation type="submission" date="2021-04" db="EMBL/GenBank/DDBJ databases">
        <title>Genome based classification of Actinospica acidithermotolerans sp. nov., an actinobacterium isolated from an Indonesian hot spring.</title>
        <authorList>
            <person name="Kusuma A.B."/>
            <person name="Putra K.E."/>
            <person name="Nafisah S."/>
            <person name="Loh J."/>
            <person name="Nouioui I."/>
            <person name="Goodfellow M."/>
        </authorList>
    </citation>
    <scope>NUCLEOTIDE SEQUENCE</scope>
    <source>
        <strain evidence="6">DSM 45618</strain>
    </source>
</reference>
<keyword evidence="4" id="KW-0804">Transcription</keyword>
<comment type="caution">
    <text evidence="6">The sequence shown here is derived from an EMBL/GenBank/DDBJ whole genome shotgun (WGS) entry which is preliminary data.</text>
</comment>
<feature type="domain" description="HTH lysR-type" evidence="5">
    <location>
        <begin position="5"/>
        <end position="62"/>
    </location>
</feature>
<keyword evidence="3" id="KW-0238">DNA-binding</keyword>
<keyword evidence="2" id="KW-0805">Transcription regulation</keyword>
<evidence type="ECO:0000256" key="3">
    <source>
        <dbReference type="ARBA" id="ARBA00023125"/>
    </source>
</evidence>
<organism evidence="6 7">
    <name type="scientific">Actinocrinis puniceicyclus</name>
    <dbReference type="NCBI Taxonomy" id="977794"/>
    <lineage>
        <taxon>Bacteria</taxon>
        <taxon>Bacillati</taxon>
        <taxon>Actinomycetota</taxon>
        <taxon>Actinomycetes</taxon>
        <taxon>Catenulisporales</taxon>
        <taxon>Actinospicaceae</taxon>
        <taxon>Actinocrinis</taxon>
    </lineage>
</organism>
<dbReference type="SUPFAM" id="SSF46785">
    <property type="entry name" value="Winged helix' DNA-binding domain"/>
    <property type="match status" value="1"/>
</dbReference>
<dbReference type="Pfam" id="PF03466">
    <property type="entry name" value="LysR_substrate"/>
    <property type="match status" value="1"/>
</dbReference>
<dbReference type="PANTHER" id="PTHR30346">
    <property type="entry name" value="TRANSCRIPTIONAL DUAL REGULATOR HCAR-RELATED"/>
    <property type="match status" value="1"/>
</dbReference>
<dbReference type="GO" id="GO:0003677">
    <property type="term" value="F:DNA binding"/>
    <property type="evidence" value="ECO:0007669"/>
    <property type="project" value="UniProtKB-KW"/>
</dbReference>
<proteinExistence type="inferred from homology"/>
<evidence type="ECO:0000256" key="1">
    <source>
        <dbReference type="ARBA" id="ARBA00009437"/>
    </source>
</evidence>
<dbReference type="FunFam" id="1.10.10.10:FF:000001">
    <property type="entry name" value="LysR family transcriptional regulator"/>
    <property type="match status" value="1"/>
</dbReference>
<sequence length="312" mass="32882">MLATIDTARFQAFLAVAEHGSFTAAAAALHISQPAVSQHVAKLEREVGAVLLERSARRVVLTPAGEVLLHHARRLLTGLDDARRELAAVARADSGRLRLAVFPSAAATFVPAALARLLAAFPKVNVAMSELDPPLALPRLLGGDADMAVVYDYPIISGPPDPRLVREQLALDPMAVAVPAGTVLASRPEITPADLATHSWIAPGPSQCRDALDEACRRAAIAPRVVSETNDYQAMLRMVGAGIGIAVVPRMVAALAPAGTVVLRPLARTRLQRAVALVYRAQVALTPAMDLVRTLMAQAVQDEFAVPMPAAA</sequence>
<gene>
    <name evidence="6" type="ORF">KGA66_26035</name>
</gene>
<dbReference type="GO" id="GO:0032993">
    <property type="term" value="C:protein-DNA complex"/>
    <property type="evidence" value="ECO:0007669"/>
    <property type="project" value="TreeGrafter"/>
</dbReference>
<keyword evidence="7" id="KW-1185">Reference proteome</keyword>
<dbReference type="PROSITE" id="PS50931">
    <property type="entry name" value="HTH_LYSR"/>
    <property type="match status" value="1"/>
</dbReference>
<dbReference type="InterPro" id="IPR036388">
    <property type="entry name" value="WH-like_DNA-bd_sf"/>
</dbReference>
<evidence type="ECO:0000256" key="2">
    <source>
        <dbReference type="ARBA" id="ARBA00023015"/>
    </source>
</evidence>
<dbReference type="EMBL" id="JAGSXH010000160">
    <property type="protein sequence ID" value="MBS2966526.1"/>
    <property type="molecule type" value="Genomic_DNA"/>
</dbReference>
<protein>
    <submittedName>
        <fullName evidence="6">LysR family transcriptional regulator</fullName>
    </submittedName>
</protein>
<dbReference type="AlphaFoldDB" id="A0A8J7WPZ0"/>
<dbReference type="Pfam" id="PF00126">
    <property type="entry name" value="HTH_1"/>
    <property type="match status" value="1"/>
</dbReference>
<dbReference type="InterPro" id="IPR036390">
    <property type="entry name" value="WH_DNA-bd_sf"/>
</dbReference>
<evidence type="ECO:0000313" key="6">
    <source>
        <dbReference type="EMBL" id="MBS2966526.1"/>
    </source>
</evidence>
<dbReference type="SUPFAM" id="SSF53850">
    <property type="entry name" value="Periplasmic binding protein-like II"/>
    <property type="match status" value="1"/>
</dbReference>
<accession>A0A8J7WPZ0</accession>
<evidence type="ECO:0000313" key="7">
    <source>
        <dbReference type="Proteomes" id="UP000677913"/>
    </source>
</evidence>
<dbReference type="Proteomes" id="UP000677913">
    <property type="component" value="Unassembled WGS sequence"/>
</dbReference>
<dbReference type="PRINTS" id="PR00039">
    <property type="entry name" value="HTHLYSR"/>
</dbReference>
<dbReference type="RefSeq" id="WP_211471684.1">
    <property type="nucleotide sequence ID" value="NZ_JAGSXH010000160.1"/>
</dbReference>
<dbReference type="GO" id="GO:0003700">
    <property type="term" value="F:DNA-binding transcription factor activity"/>
    <property type="evidence" value="ECO:0007669"/>
    <property type="project" value="InterPro"/>
</dbReference>
<dbReference type="Gene3D" id="3.40.190.10">
    <property type="entry name" value="Periplasmic binding protein-like II"/>
    <property type="match status" value="2"/>
</dbReference>
<dbReference type="InterPro" id="IPR000847">
    <property type="entry name" value="LysR_HTH_N"/>
</dbReference>
<comment type="similarity">
    <text evidence="1">Belongs to the LysR transcriptional regulatory family.</text>
</comment>
<evidence type="ECO:0000259" key="5">
    <source>
        <dbReference type="PROSITE" id="PS50931"/>
    </source>
</evidence>
<dbReference type="Gene3D" id="1.10.10.10">
    <property type="entry name" value="Winged helix-like DNA-binding domain superfamily/Winged helix DNA-binding domain"/>
    <property type="match status" value="1"/>
</dbReference>
<name>A0A8J7WPZ0_9ACTN</name>
<dbReference type="InterPro" id="IPR005119">
    <property type="entry name" value="LysR_subst-bd"/>
</dbReference>
<dbReference type="PANTHER" id="PTHR30346:SF29">
    <property type="entry name" value="LYSR SUBSTRATE-BINDING"/>
    <property type="match status" value="1"/>
</dbReference>